<evidence type="ECO:0000256" key="2">
    <source>
        <dbReference type="SAM" id="SignalP"/>
    </source>
</evidence>
<dbReference type="EMBL" id="JASOOY020000027">
    <property type="protein sequence ID" value="MEO3717382.1"/>
    <property type="molecule type" value="Genomic_DNA"/>
</dbReference>
<dbReference type="AlphaFoldDB" id="A0AAW9SLH6"/>
<gene>
    <name evidence="4" type="ORF">QP460_007265</name>
</gene>
<feature type="chain" id="PRO_5043578265" evidence="2">
    <location>
        <begin position="26"/>
        <end position="162"/>
    </location>
</feature>
<keyword evidence="2" id="KW-0732">Signal</keyword>
<evidence type="ECO:0000313" key="4">
    <source>
        <dbReference type="EMBL" id="MEO3717382.1"/>
    </source>
</evidence>
<reference evidence="4" key="2">
    <citation type="submission" date="2024-05" db="EMBL/GenBank/DDBJ databases">
        <authorList>
            <person name="Wolfe A."/>
        </authorList>
    </citation>
    <scope>NUCLEOTIDE SEQUENCE</scope>
    <source>
        <strain evidence="4">UMB1064</strain>
    </source>
</reference>
<feature type="compositionally biased region" description="Low complexity" evidence="1">
    <location>
        <begin position="29"/>
        <end position="57"/>
    </location>
</feature>
<dbReference type="RefSeq" id="WP_049190969.1">
    <property type="nucleotide sequence ID" value="NZ_JAFJMG010000002.1"/>
</dbReference>
<feature type="region of interest" description="Disordered" evidence="1">
    <location>
        <begin position="29"/>
        <end position="86"/>
    </location>
</feature>
<sequence>MSMNKSFRTLATTTAVALLTFGVAACGSSTVESSEVTSSTTTKTSTTSSSTKTSAPKSSEKSAPEITDPQAKRVDEAPDGQMKLSEADDSYLEALEKAGIDVAGVEDQLIGTGRAACADAPEEERQVIALAIAGQLVAQGRSQESAEEVAKTIASSAKKAYC</sequence>
<dbReference type="InterPro" id="IPR007969">
    <property type="entry name" value="DUF732"/>
</dbReference>
<dbReference type="Proteomes" id="UP001223646">
    <property type="component" value="Unassembled WGS sequence"/>
</dbReference>
<protein>
    <submittedName>
        <fullName evidence="4">DUF732 domain-containing protein</fullName>
    </submittedName>
</protein>
<dbReference type="Pfam" id="PF05305">
    <property type="entry name" value="DUF732"/>
    <property type="match status" value="1"/>
</dbReference>
<feature type="signal peptide" evidence="2">
    <location>
        <begin position="1"/>
        <end position="25"/>
    </location>
</feature>
<evidence type="ECO:0000259" key="3">
    <source>
        <dbReference type="Pfam" id="PF05305"/>
    </source>
</evidence>
<feature type="domain" description="DUF732" evidence="3">
    <location>
        <begin position="87"/>
        <end position="162"/>
    </location>
</feature>
<evidence type="ECO:0000313" key="5">
    <source>
        <dbReference type="Proteomes" id="UP001223646"/>
    </source>
</evidence>
<organism evidence="4 5">
    <name type="scientific">Corynebacterium amycolatum</name>
    <dbReference type="NCBI Taxonomy" id="43765"/>
    <lineage>
        <taxon>Bacteria</taxon>
        <taxon>Bacillati</taxon>
        <taxon>Actinomycetota</taxon>
        <taxon>Actinomycetes</taxon>
        <taxon>Mycobacteriales</taxon>
        <taxon>Corynebacteriaceae</taxon>
        <taxon>Corynebacterium</taxon>
    </lineage>
</organism>
<accession>A0AAW9SLH6</accession>
<proteinExistence type="predicted"/>
<evidence type="ECO:0000256" key="1">
    <source>
        <dbReference type="SAM" id="MobiDB-lite"/>
    </source>
</evidence>
<name>A0AAW9SLH6_CORAY</name>
<reference evidence="4" key="1">
    <citation type="submission" date="2023-05" db="EMBL/GenBank/DDBJ databases">
        <authorList>
            <person name="Du J."/>
        </authorList>
    </citation>
    <scope>NUCLEOTIDE SEQUENCE</scope>
    <source>
        <strain evidence="4">UMB1064</strain>
    </source>
</reference>
<comment type="caution">
    <text evidence="4">The sequence shown here is derived from an EMBL/GenBank/DDBJ whole genome shotgun (WGS) entry which is preliminary data.</text>
</comment>
<dbReference type="PROSITE" id="PS51257">
    <property type="entry name" value="PROKAR_LIPOPROTEIN"/>
    <property type="match status" value="1"/>
</dbReference>